<dbReference type="PANTHER" id="PTHR32309:SF13">
    <property type="entry name" value="FERRIC ENTEROBACTIN TRANSPORT PROTEIN FEPE"/>
    <property type="match status" value="1"/>
</dbReference>
<evidence type="ECO:0000313" key="3">
    <source>
        <dbReference type="EMBL" id="KAF0674588.1"/>
    </source>
</evidence>
<dbReference type="RefSeq" id="WP_159966484.1">
    <property type="nucleotide sequence ID" value="NZ_APKE01000036.1"/>
</dbReference>
<dbReference type="InterPro" id="IPR050445">
    <property type="entry name" value="Bact_polysacc_biosynth/exp"/>
</dbReference>
<keyword evidence="2" id="KW-1133">Transmembrane helix</keyword>
<dbReference type="EMBL" id="APKE01000036">
    <property type="protein sequence ID" value="KAF0674588.1"/>
    <property type="molecule type" value="Genomic_DNA"/>
</dbReference>
<name>A0A921NW03_9RHOB</name>
<keyword evidence="2" id="KW-0472">Membrane</keyword>
<dbReference type="GO" id="GO:0005886">
    <property type="term" value="C:plasma membrane"/>
    <property type="evidence" value="ECO:0007669"/>
    <property type="project" value="TreeGrafter"/>
</dbReference>
<dbReference type="AlphaFoldDB" id="A0A921NW03"/>
<reference evidence="3" key="1">
    <citation type="submission" date="2013-03" db="EMBL/GenBank/DDBJ databases">
        <title>Genome Sequence of the Profundibacterium mesophilum strain KAUST100406-0324T from Red Sea, a novel genus in the family Rhodobacteraceae.</title>
        <authorList>
            <person name="Essack M."/>
            <person name="Alam I."/>
            <person name="Lafi F."/>
            <person name="Alawi W."/>
            <person name="Kamanu F."/>
            <person name="Al-Suwailem A."/>
            <person name="Lee O.O."/>
            <person name="Xu Y."/>
            <person name="Bajic V."/>
            <person name="Qian P.-Y."/>
            <person name="Archer J."/>
        </authorList>
    </citation>
    <scope>NUCLEOTIDE SEQUENCE</scope>
    <source>
        <strain evidence="3">KAUST100406-0324</strain>
    </source>
</reference>
<gene>
    <name evidence="3" type="ORF">PMES_02970</name>
</gene>
<accession>A0A921NW03</accession>
<dbReference type="OrthoDB" id="7800844at2"/>
<feature type="compositionally biased region" description="Low complexity" evidence="1">
    <location>
        <begin position="24"/>
        <end position="55"/>
    </location>
</feature>
<keyword evidence="4" id="KW-1185">Reference proteome</keyword>
<evidence type="ECO:0000313" key="4">
    <source>
        <dbReference type="Proteomes" id="UP000698242"/>
    </source>
</evidence>
<proteinExistence type="predicted"/>
<dbReference type="PANTHER" id="PTHR32309">
    <property type="entry name" value="TYROSINE-PROTEIN KINASE"/>
    <property type="match status" value="1"/>
</dbReference>
<organism evidence="3 4">
    <name type="scientific">Profundibacterium mesophilum KAUST100406-0324</name>
    <dbReference type="NCBI Taxonomy" id="1037889"/>
    <lineage>
        <taxon>Bacteria</taxon>
        <taxon>Pseudomonadati</taxon>
        <taxon>Pseudomonadota</taxon>
        <taxon>Alphaproteobacteria</taxon>
        <taxon>Rhodobacterales</taxon>
        <taxon>Roseobacteraceae</taxon>
        <taxon>Profundibacterium</taxon>
    </lineage>
</organism>
<feature type="region of interest" description="Disordered" evidence="1">
    <location>
        <begin position="1"/>
        <end position="103"/>
    </location>
</feature>
<feature type="transmembrane region" description="Helical" evidence="2">
    <location>
        <begin position="452"/>
        <end position="476"/>
    </location>
</feature>
<evidence type="ECO:0000256" key="2">
    <source>
        <dbReference type="SAM" id="Phobius"/>
    </source>
</evidence>
<feature type="transmembrane region" description="Helical" evidence="2">
    <location>
        <begin position="118"/>
        <end position="140"/>
    </location>
</feature>
<protein>
    <submittedName>
        <fullName evidence="3">Capsule polysaccharide export protein</fullName>
    </submittedName>
</protein>
<sequence length="480" mass="52015">MHKDNSAAQAAPQAETDQPAQKTPGAAPGPDAGAASPPRPQGQAAQRPAGAPQKQWPAEGNAAGGGPGGGGHGGKPGGQWPGKQGQGGGQWQPKPPPPSPVVEVRPVAEPARMKRRHWGLVAGFMMLVTLPLAIAAYYLWEISVDQYASKTGFTVRQEEGGTATELLGGLAQFAGAGAGSDASILYEFIQSQEMVELINSELDLYAIYAQNWEQDPVFSLWPDATIEDLLWFWQRMVQISFDQSSGLIELRVLAFDPRDAQRIAEQIVGISQNMINDLNSAARADLTNYAAADLEQAFARLKSARQALTEFRTRTRIVDPEAEIQGQMGVVNNLQQQLAQALIELDLITGSSASGDPRVVQAERRIEVIRERIAQERGAFADDTPSGPNSDYPSLLAEYEGLVVDREFAEETYRAALAAADLARDKAARQSLYLATYVKPTLAQTSEYPRRVMLISLAALFLVMIWAIASLIYYSLRDRG</sequence>
<evidence type="ECO:0000256" key="1">
    <source>
        <dbReference type="SAM" id="MobiDB-lite"/>
    </source>
</evidence>
<keyword evidence="2" id="KW-0812">Transmembrane</keyword>
<dbReference type="Proteomes" id="UP000698242">
    <property type="component" value="Unassembled WGS sequence"/>
</dbReference>
<dbReference type="GO" id="GO:0004713">
    <property type="term" value="F:protein tyrosine kinase activity"/>
    <property type="evidence" value="ECO:0007669"/>
    <property type="project" value="TreeGrafter"/>
</dbReference>
<feature type="compositionally biased region" description="Gly residues" evidence="1">
    <location>
        <begin position="62"/>
        <end position="90"/>
    </location>
</feature>
<comment type="caution">
    <text evidence="3">The sequence shown here is derived from an EMBL/GenBank/DDBJ whole genome shotgun (WGS) entry which is preliminary data.</text>
</comment>